<dbReference type="Gene3D" id="2.60.120.920">
    <property type="match status" value="1"/>
</dbReference>
<dbReference type="Pfam" id="PF02214">
    <property type="entry name" value="BTB_2"/>
    <property type="match status" value="1"/>
</dbReference>
<gene>
    <name evidence="1" type="ORF">PACLA_8A066909</name>
</gene>
<dbReference type="InterPro" id="IPR011333">
    <property type="entry name" value="SKP1/BTB/POZ_sf"/>
</dbReference>
<dbReference type="SUPFAM" id="SSF54695">
    <property type="entry name" value="POZ domain"/>
    <property type="match status" value="1"/>
</dbReference>
<dbReference type="Gene3D" id="3.30.710.10">
    <property type="entry name" value="Potassium Channel Kv1.1, Chain A"/>
    <property type="match status" value="1"/>
</dbReference>
<accession>A0A7D9K3U7</accession>
<dbReference type="Proteomes" id="UP001152795">
    <property type="component" value="Unassembled WGS sequence"/>
</dbReference>
<dbReference type="CDD" id="cd18316">
    <property type="entry name" value="BTB_POZ_KCTD-like"/>
    <property type="match status" value="1"/>
</dbReference>
<dbReference type="PANTHER" id="PTHR14499">
    <property type="entry name" value="POTASSIUM CHANNEL TETRAMERIZATION DOMAIN-CONTAINING"/>
    <property type="match status" value="1"/>
</dbReference>
<dbReference type="GO" id="GO:0051260">
    <property type="term" value="P:protein homooligomerization"/>
    <property type="evidence" value="ECO:0007669"/>
    <property type="project" value="InterPro"/>
</dbReference>
<dbReference type="SMART" id="SM00225">
    <property type="entry name" value="BTB"/>
    <property type="match status" value="1"/>
</dbReference>
<reference evidence="1" key="1">
    <citation type="submission" date="2020-04" db="EMBL/GenBank/DDBJ databases">
        <authorList>
            <person name="Alioto T."/>
            <person name="Alioto T."/>
            <person name="Gomez Garrido J."/>
        </authorList>
    </citation>
    <scope>NUCLEOTIDE SEQUENCE</scope>
    <source>
        <strain evidence="1">A484AB</strain>
    </source>
</reference>
<dbReference type="OrthoDB" id="41971at2759"/>
<dbReference type="InterPro" id="IPR003131">
    <property type="entry name" value="T1-type_BTB"/>
</dbReference>
<dbReference type="AlphaFoldDB" id="A0A7D9K3U7"/>
<dbReference type="PROSITE" id="PS50097">
    <property type="entry name" value="BTB"/>
    <property type="match status" value="1"/>
</dbReference>
<dbReference type="InterPro" id="IPR000210">
    <property type="entry name" value="BTB/POZ_dom"/>
</dbReference>
<dbReference type="InterPro" id="IPR043136">
    <property type="entry name" value="B30.2/SPRY_sf"/>
</dbReference>
<dbReference type="PANTHER" id="PTHR14499:SF136">
    <property type="entry name" value="GH08630P"/>
    <property type="match status" value="1"/>
</dbReference>
<protein>
    <submittedName>
        <fullName evidence="1">Chaperone dnaK2</fullName>
    </submittedName>
</protein>
<keyword evidence="2" id="KW-1185">Reference proteome</keyword>
<evidence type="ECO:0000313" key="2">
    <source>
        <dbReference type="Proteomes" id="UP001152795"/>
    </source>
</evidence>
<proteinExistence type="predicted"/>
<dbReference type="EMBL" id="CACRXK020026222">
    <property type="protein sequence ID" value="CAB4040061.1"/>
    <property type="molecule type" value="Genomic_DNA"/>
</dbReference>
<evidence type="ECO:0000313" key="1">
    <source>
        <dbReference type="EMBL" id="CAB4040061.1"/>
    </source>
</evidence>
<comment type="caution">
    <text evidence="1">The sequence shown here is derived from an EMBL/GenBank/DDBJ whole genome shotgun (WGS) entry which is preliminary data.</text>
</comment>
<organism evidence="1 2">
    <name type="scientific">Paramuricea clavata</name>
    <name type="common">Red gorgonian</name>
    <name type="synonym">Violescent sea-whip</name>
    <dbReference type="NCBI Taxonomy" id="317549"/>
    <lineage>
        <taxon>Eukaryota</taxon>
        <taxon>Metazoa</taxon>
        <taxon>Cnidaria</taxon>
        <taxon>Anthozoa</taxon>
        <taxon>Octocorallia</taxon>
        <taxon>Malacalcyonacea</taxon>
        <taxon>Plexauridae</taxon>
        <taxon>Paramuricea</taxon>
    </lineage>
</organism>
<name>A0A7D9K3U7_PARCT</name>
<sequence>MSSEDLLSQFDEMVKRFKHEFNDIIERERAKMKAEVEAYNAEKQRMKSVEVSDDDMIHLNVGGQKFTTKRSTLCQVEGSLLASMFSGRWEDGLERDQDGAIFFDFSPQYFGFILDYLRTKKIATPESPASMPKVPEDQVKNFNNLVEYLGLRDEIVPGEIVEIVPSEKFNLHSPEVTLYENKKVALNGPNSDQSHRYVLGRNVYQQGIVKLKLKLESFQNNHWIFVGIGKRHVVPENNKSFEWRGSYGWILGSCSCEGEYNNGIFTRNKSLTGVAKQSDTIELVLDCNATDNNARLTLNLSTRQWFFINIPQSQTWRLNVTLLGSNDKIRIVEN</sequence>